<reference evidence="1 2" key="1">
    <citation type="journal article" date="2018" name="Sci. Rep.">
        <title>Genomic diversity and distribution of Bifidobacterium longum subsp. longum across the human lifespan.</title>
        <authorList>
            <person name="Odamaki T."/>
            <person name="Bottacini F."/>
            <person name="Kato K."/>
            <person name="Mitsuyama E."/>
            <person name="Yoshida K."/>
            <person name="Horigome A."/>
            <person name="Xiao J.Z."/>
            <person name="van Sinderen D."/>
        </authorList>
    </citation>
    <scope>NUCLEOTIDE SEQUENCE [LARGE SCALE GENOMIC DNA]</scope>
    <source>
        <strain evidence="1 2">MCC10119</strain>
    </source>
</reference>
<dbReference type="AlphaFoldDB" id="A0A1D7UMZ4"/>
<evidence type="ECO:0000313" key="2">
    <source>
        <dbReference type="Proteomes" id="UP000292729"/>
    </source>
</evidence>
<proteinExistence type="predicted"/>
<dbReference type="Proteomes" id="UP000292729">
    <property type="component" value="Unassembled WGS sequence"/>
</dbReference>
<sequence length="35" mass="4122">MHGIETPENTRRQCLDTLDDLRDLMNRDASRHPLT</sequence>
<evidence type="ECO:0000313" key="1">
    <source>
        <dbReference type="EMBL" id="TCF71379.1"/>
    </source>
</evidence>
<gene>
    <name evidence="1" type="ORF">MCC10119_0734</name>
</gene>
<organism evidence="1 2">
    <name type="scientific">Bifidobacterium longum subsp. longum</name>
    <dbReference type="NCBI Taxonomy" id="1679"/>
    <lineage>
        <taxon>Bacteria</taxon>
        <taxon>Bacillati</taxon>
        <taxon>Actinomycetota</taxon>
        <taxon>Actinomycetes</taxon>
        <taxon>Bifidobacteriales</taxon>
        <taxon>Bifidobacteriaceae</taxon>
        <taxon>Bifidobacterium</taxon>
    </lineage>
</organism>
<protein>
    <submittedName>
        <fullName evidence="1">Uncharacterized protein</fullName>
    </submittedName>
</protein>
<name>A0A1D7UMZ4_BIFLL</name>
<dbReference type="EMBL" id="SHTI01000013">
    <property type="protein sequence ID" value="TCF71379.1"/>
    <property type="molecule type" value="Genomic_DNA"/>
</dbReference>
<comment type="caution">
    <text evidence="1">The sequence shown here is derived from an EMBL/GenBank/DDBJ whole genome shotgun (WGS) entry which is preliminary data.</text>
</comment>
<accession>A0A1D7UMZ4</accession>